<evidence type="ECO:0000256" key="1">
    <source>
        <dbReference type="SAM" id="SignalP"/>
    </source>
</evidence>
<organism evidence="3 4">
    <name type="scientific">Porphyromonas gingivicanis</name>
    <dbReference type="NCBI Taxonomy" id="266762"/>
    <lineage>
        <taxon>Bacteria</taxon>
        <taxon>Pseudomonadati</taxon>
        <taxon>Bacteroidota</taxon>
        <taxon>Bacteroidia</taxon>
        <taxon>Bacteroidales</taxon>
        <taxon>Porphyromonadaceae</taxon>
        <taxon>Porphyromonas</taxon>
    </lineage>
</organism>
<protein>
    <recommendedName>
        <fullName evidence="2">Secretion system C-terminal sorting domain-containing protein</fullName>
    </recommendedName>
</protein>
<dbReference type="OrthoDB" id="1014732at2"/>
<dbReference type="InterPro" id="IPR026444">
    <property type="entry name" value="Secre_tail"/>
</dbReference>
<comment type="caution">
    <text evidence="3">The sequence shown here is derived from an EMBL/GenBank/DDBJ whole genome shotgun (WGS) entry which is preliminary data.</text>
</comment>
<feature type="chain" id="PRO_5001999014" description="Secretion system C-terminal sorting domain-containing protein" evidence="1">
    <location>
        <begin position="19"/>
        <end position="391"/>
    </location>
</feature>
<evidence type="ECO:0000313" key="3">
    <source>
        <dbReference type="EMBL" id="KGN98012.1"/>
    </source>
</evidence>
<dbReference type="EMBL" id="JQZW01000008">
    <property type="protein sequence ID" value="KGN98012.1"/>
    <property type="molecule type" value="Genomic_DNA"/>
</dbReference>
<proteinExistence type="predicted"/>
<evidence type="ECO:0000259" key="2">
    <source>
        <dbReference type="Pfam" id="PF18962"/>
    </source>
</evidence>
<dbReference type="RefSeq" id="WP_036883489.1">
    <property type="nucleotide sequence ID" value="NZ_JQZW01000008.1"/>
</dbReference>
<dbReference type="Proteomes" id="UP000030134">
    <property type="component" value="Unassembled WGS sequence"/>
</dbReference>
<dbReference type="eggNOG" id="COG3209">
    <property type="taxonomic scope" value="Bacteria"/>
</dbReference>
<keyword evidence="4" id="KW-1185">Reference proteome</keyword>
<dbReference type="Pfam" id="PF18962">
    <property type="entry name" value="Por_Secre_tail"/>
    <property type="match status" value="1"/>
</dbReference>
<keyword evidence="1" id="KW-0732">Signal</keyword>
<evidence type="ECO:0000313" key="4">
    <source>
        <dbReference type="Proteomes" id="UP000030134"/>
    </source>
</evidence>
<sequence length="391" mass="44710">MKKTFTLLLTLVASYCLGTAQHTKNTPREATEKYFLTSIVSSDNFEDFHFRYDENNQFFARDRFLNGQRNTTDSLFYNDKGQLVRMDRWASFGSTAGEPIFEIRFQYEYDQDGRLSKRTLFMRPTFQTPTTITTFHYRPDGKLDYSNEISEIIGLDSKTVYSYNENGTISKSSLQEKSGDAYVEKAFTQFDYPEGKLLPSEILYSVISASTGKFKILKIDKYTYLGNSTLSYIAVNGVDTKVYRIDYNLKNTEEENRDIVAPLTPEDDYTFYRHGFDGDRISEKYSSYQGDATTYIRDKTYTYEKKVLAIETPESVKTSIKVYPNPATEGVFIEGGDLKQISLFNAKGEMVRNLFVEADLVNMGVASLPRGTYFVQVKSASGVASYPVLLR</sequence>
<accession>A0A0A2G6E2</accession>
<reference evidence="3 4" key="1">
    <citation type="submission" date="2014-08" db="EMBL/GenBank/DDBJ databases">
        <title>Porphyromonas gingivicanis strain:COT-022_OH1391 Genome sequencing.</title>
        <authorList>
            <person name="Wallis C."/>
            <person name="Deusch O."/>
            <person name="O'Flynn C."/>
            <person name="Davis I."/>
            <person name="Jospin G."/>
            <person name="Darling A.E."/>
            <person name="Coil D.A."/>
            <person name="Alexiev A."/>
            <person name="Horsfall A."/>
            <person name="Kirkwood N."/>
            <person name="Harris S."/>
            <person name="Eisen J.A."/>
        </authorList>
    </citation>
    <scope>NUCLEOTIDE SEQUENCE [LARGE SCALE GENOMIC DNA]</scope>
    <source>
        <strain evidence="4">COT-022 OH1391</strain>
    </source>
</reference>
<dbReference type="NCBIfam" id="TIGR04183">
    <property type="entry name" value="Por_Secre_tail"/>
    <property type="match status" value="1"/>
</dbReference>
<dbReference type="AlphaFoldDB" id="A0A0A2G6E2"/>
<feature type="domain" description="Secretion system C-terminal sorting" evidence="2">
    <location>
        <begin position="322"/>
        <end position="381"/>
    </location>
</feature>
<feature type="signal peptide" evidence="1">
    <location>
        <begin position="1"/>
        <end position="18"/>
    </location>
</feature>
<name>A0A0A2G6E2_9PORP</name>
<gene>
    <name evidence="3" type="ORF">HQ36_03555</name>
</gene>
<dbReference type="STRING" id="266762.HQ36_03555"/>